<proteinExistence type="predicted"/>
<sequence length="69" mass="7622">MFIFSPQLIARLQQHFITYYGLVLTPEQTDEYLHSFAELFLVFNQPPESSTAGYAGLTPQPPGAGSSCP</sequence>
<evidence type="ECO:0000313" key="1">
    <source>
        <dbReference type="EMBL" id="PIT88822.1"/>
    </source>
</evidence>
<evidence type="ECO:0000313" key="2">
    <source>
        <dbReference type="Proteomes" id="UP000231426"/>
    </source>
</evidence>
<organism evidence="1 2">
    <name type="scientific">Candidatus Magasanikbacteria bacterium CG10_big_fil_rev_8_21_14_0_10_36_32</name>
    <dbReference type="NCBI Taxonomy" id="1974646"/>
    <lineage>
        <taxon>Bacteria</taxon>
        <taxon>Candidatus Magasanikiibacteriota</taxon>
    </lineage>
</organism>
<gene>
    <name evidence="1" type="ORF">COU29_00380</name>
</gene>
<accession>A0A2M6W7N3</accession>
<name>A0A2M6W7N3_9BACT</name>
<protein>
    <submittedName>
        <fullName evidence="1">Uncharacterized protein</fullName>
    </submittedName>
</protein>
<reference evidence="2" key="1">
    <citation type="submission" date="2017-09" db="EMBL/GenBank/DDBJ databases">
        <title>Depth-based differentiation of microbial function through sediment-hosted aquifers and enrichment of novel symbionts in the deep terrestrial subsurface.</title>
        <authorList>
            <person name="Probst A.J."/>
            <person name="Ladd B."/>
            <person name="Jarett J.K."/>
            <person name="Geller-Mcgrath D.E."/>
            <person name="Sieber C.M.K."/>
            <person name="Emerson J.B."/>
            <person name="Anantharaman K."/>
            <person name="Thomas B.C."/>
            <person name="Malmstrom R."/>
            <person name="Stieglmeier M."/>
            <person name="Klingl A."/>
            <person name="Woyke T."/>
            <person name="Ryan C.M."/>
            <person name="Banfield J.F."/>
        </authorList>
    </citation>
    <scope>NUCLEOTIDE SEQUENCE [LARGE SCALE GENOMIC DNA]</scope>
</reference>
<dbReference type="AlphaFoldDB" id="A0A2M6W7N3"/>
<dbReference type="Proteomes" id="UP000231426">
    <property type="component" value="Unassembled WGS sequence"/>
</dbReference>
<dbReference type="EMBL" id="PFBV01000001">
    <property type="protein sequence ID" value="PIT88822.1"/>
    <property type="molecule type" value="Genomic_DNA"/>
</dbReference>
<comment type="caution">
    <text evidence="1">The sequence shown here is derived from an EMBL/GenBank/DDBJ whole genome shotgun (WGS) entry which is preliminary data.</text>
</comment>